<comment type="subcellular location">
    <subcellularLocation>
        <location evidence="1">Cell membrane</location>
    </subcellularLocation>
</comment>
<keyword evidence="6" id="KW-0051">Antiviral defense</keyword>
<keyword evidence="11" id="KW-1185">Reference proteome</keyword>
<protein>
    <submittedName>
        <fullName evidence="10">DUF5706 domain-containing protein</fullName>
    </submittedName>
</protein>
<gene>
    <name evidence="10" type="ORF">NX794_33005</name>
</gene>
<evidence type="ECO:0000256" key="1">
    <source>
        <dbReference type="ARBA" id="ARBA00004236"/>
    </source>
</evidence>
<evidence type="ECO:0000259" key="9">
    <source>
        <dbReference type="Pfam" id="PF18967"/>
    </source>
</evidence>
<organism evidence="10 11">
    <name type="scientific">Streptomyces pyxinicus</name>
    <dbReference type="NCBI Taxonomy" id="2970331"/>
    <lineage>
        <taxon>Bacteria</taxon>
        <taxon>Bacillati</taxon>
        <taxon>Actinomycetota</taxon>
        <taxon>Actinomycetes</taxon>
        <taxon>Kitasatosporales</taxon>
        <taxon>Streptomycetaceae</taxon>
        <taxon>Streptomyces</taxon>
    </lineage>
</organism>
<dbReference type="RefSeq" id="WP_258783354.1">
    <property type="nucleotide sequence ID" value="NZ_JANUGP010000042.1"/>
</dbReference>
<evidence type="ECO:0000313" key="11">
    <source>
        <dbReference type="Proteomes" id="UP001205612"/>
    </source>
</evidence>
<sequence>MTTTAPVDARLDAANTTVLAEISRTDAKAGVLLTSFSLPLAALVAAVPGHALPPAAAVLVAAGTVGLVAAMLVVLLVVRPRLTGAARGSFLYWSLCTPEALVEDLNNPGDRAAHVIHLSQIARRKYRGLRLAGDITGASLVTLAAALLASLI</sequence>
<dbReference type="EMBL" id="JANUGP010000042">
    <property type="protein sequence ID" value="MCS0605991.1"/>
    <property type="molecule type" value="Genomic_DNA"/>
</dbReference>
<dbReference type="Proteomes" id="UP001205612">
    <property type="component" value="Unassembled WGS sequence"/>
</dbReference>
<evidence type="ECO:0000256" key="2">
    <source>
        <dbReference type="ARBA" id="ARBA00022475"/>
    </source>
</evidence>
<evidence type="ECO:0000313" key="10">
    <source>
        <dbReference type="EMBL" id="MCS0605991.1"/>
    </source>
</evidence>
<feature type="transmembrane region" description="Helical" evidence="8">
    <location>
        <begin position="131"/>
        <end position="151"/>
    </location>
</feature>
<dbReference type="InterPro" id="IPR043760">
    <property type="entry name" value="PycTM_dom"/>
</dbReference>
<evidence type="ECO:0000256" key="7">
    <source>
        <dbReference type="ARBA" id="ARBA00023136"/>
    </source>
</evidence>
<keyword evidence="3 8" id="KW-0812">Transmembrane</keyword>
<feature type="transmembrane region" description="Helical" evidence="8">
    <location>
        <begin position="55"/>
        <end position="78"/>
    </location>
</feature>
<evidence type="ECO:0000256" key="8">
    <source>
        <dbReference type="SAM" id="Phobius"/>
    </source>
</evidence>
<reference evidence="10 11" key="1">
    <citation type="submission" date="2022-08" db="EMBL/GenBank/DDBJ databases">
        <authorList>
            <person name="Somphong A."/>
            <person name="Phongsopitanun W."/>
        </authorList>
    </citation>
    <scope>NUCLEOTIDE SEQUENCE [LARGE SCALE GENOMIC DNA]</scope>
    <source>
        <strain evidence="10 11">LP11</strain>
    </source>
</reference>
<evidence type="ECO:0000256" key="6">
    <source>
        <dbReference type="ARBA" id="ARBA00023118"/>
    </source>
</evidence>
<keyword evidence="7 8" id="KW-0472">Membrane</keyword>
<evidence type="ECO:0000256" key="3">
    <source>
        <dbReference type="ARBA" id="ARBA00022692"/>
    </source>
</evidence>
<keyword evidence="5 8" id="KW-1133">Transmembrane helix</keyword>
<feature type="transmembrane region" description="Helical" evidence="8">
    <location>
        <begin position="29"/>
        <end position="49"/>
    </location>
</feature>
<keyword evidence="2" id="KW-1003">Cell membrane</keyword>
<comment type="caution">
    <text evidence="10">The sequence shown here is derived from an EMBL/GenBank/DDBJ whole genome shotgun (WGS) entry which is preliminary data.</text>
</comment>
<keyword evidence="4" id="KW-0547">Nucleotide-binding</keyword>
<evidence type="ECO:0000256" key="5">
    <source>
        <dbReference type="ARBA" id="ARBA00022989"/>
    </source>
</evidence>
<dbReference type="Pfam" id="PF18967">
    <property type="entry name" value="PycTM"/>
    <property type="match status" value="1"/>
</dbReference>
<accession>A0ABT2BBU5</accession>
<feature type="domain" description="Pycsar effector protein" evidence="9">
    <location>
        <begin position="11"/>
        <end position="149"/>
    </location>
</feature>
<evidence type="ECO:0000256" key="4">
    <source>
        <dbReference type="ARBA" id="ARBA00022741"/>
    </source>
</evidence>
<name>A0ABT2BBU5_9ACTN</name>
<proteinExistence type="predicted"/>